<dbReference type="InterPro" id="IPR036910">
    <property type="entry name" value="HMG_box_dom_sf"/>
</dbReference>
<evidence type="ECO:0000256" key="1">
    <source>
        <dbReference type="SAM" id="Coils"/>
    </source>
</evidence>
<evidence type="ECO:0000313" key="2">
    <source>
        <dbReference type="EMBL" id="CAG8618623.1"/>
    </source>
</evidence>
<accession>A0A9N9D0I5</accession>
<gene>
    <name evidence="2" type="ORF">AGERDE_LOCUS9952</name>
</gene>
<proteinExistence type="predicted"/>
<organism evidence="2 3">
    <name type="scientific">Ambispora gerdemannii</name>
    <dbReference type="NCBI Taxonomy" id="144530"/>
    <lineage>
        <taxon>Eukaryota</taxon>
        <taxon>Fungi</taxon>
        <taxon>Fungi incertae sedis</taxon>
        <taxon>Mucoromycota</taxon>
        <taxon>Glomeromycotina</taxon>
        <taxon>Glomeromycetes</taxon>
        <taxon>Archaeosporales</taxon>
        <taxon>Ambisporaceae</taxon>
        <taxon>Ambispora</taxon>
    </lineage>
</organism>
<comment type="caution">
    <text evidence="2">The sequence shown here is derived from an EMBL/GenBank/DDBJ whole genome shotgun (WGS) entry which is preliminary data.</text>
</comment>
<dbReference type="EMBL" id="CAJVPL010002738">
    <property type="protein sequence ID" value="CAG8618623.1"/>
    <property type="molecule type" value="Genomic_DNA"/>
</dbReference>
<name>A0A9N9D0I5_9GLOM</name>
<dbReference type="OrthoDB" id="2312334at2759"/>
<sequence>MTKKIKTKNLPKIEIEMPYPDISPINLLDRALMKTQKTGKTARVPNAFIAYRTVFCRELQKIAHPVITQPQLSLIAKDYWLKEPENVRREYERIAAEAKNLYTQICFDQKLIQQIEEDQDKKKEGSYSFWSKQHSEFAHDPNSWQISQQNTSNYSQTNKEIEVSENKLEENFVSFPTYDFIDNTIFNPQSENNQFSDTAFDFLPVFSNSTLLSSTPPSIKTSLPEPCDSCKKHTDTLEKRVSDLEERINALTETIHLHVYSL</sequence>
<keyword evidence="1" id="KW-0175">Coiled coil</keyword>
<dbReference type="Gene3D" id="1.10.30.10">
    <property type="entry name" value="High mobility group box domain"/>
    <property type="match status" value="1"/>
</dbReference>
<keyword evidence="3" id="KW-1185">Reference proteome</keyword>
<evidence type="ECO:0000313" key="3">
    <source>
        <dbReference type="Proteomes" id="UP000789831"/>
    </source>
</evidence>
<dbReference type="SUPFAM" id="SSF47095">
    <property type="entry name" value="HMG-box"/>
    <property type="match status" value="1"/>
</dbReference>
<dbReference type="AlphaFoldDB" id="A0A9N9D0I5"/>
<reference evidence="2" key="1">
    <citation type="submission" date="2021-06" db="EMBL/GenBank/DDBJ databases">
        <authorList>
            <person name="Kallberg Y."/>
            <person name="Tangrot J."/>
            <person name="Rosling A."/>
        </authorList>
    </citation>
    <scope>NUCLEOTIDE SEQUENCE</scope>
    <source>
        <strain evidence="2">MT106</strain>
    </source>
</reference>
<feature type="coiled-coil region" evidence="1">
    <location>
        <begin position="227"/>
        <end position="254"/>
    </location>
</feature>
<dbReference type="Proteomes" id="UP000789831">
    <property type="component" value="Unassembled WGS sequence"/>
</dbReference>
<protein>
    <submittedName>
        <fullName evidence="2">8006_t:CDS:1</fullName>
    </submittedName>
</protein>